<dbReference type="InterPro" id="IPR023058">
    <property type="entry name" value="PPIase_PpiC_CS"/>
</dbReference>
<name>A0A150FSJ3_CLOPD</name>
<dbReference type="PANTHER" id="PTHR47245:SF2">
    <property type="entry name" value="PEPTIDYL-PROLYL CIS-TRANS ISOMERASE HP_0175-RELATED"/>
    <property type="match status" value="1"/>
</dbReference>
<evidence type="ECO:0000256" key="1">
    <source>
        <dbReference type="PROSITE-ProRule" id="PRU00278"/>
    </source>
</evidence>
<feature type="domain" description="PpiC" evidence="3">
    <location>
        <begin position="175"/>
        <end position="281"/>
    </location>
</feature>
<protein>
    <submittedName>
        <fullName evidence="5">Foldase protein PrsA</fullName>
    </submittedName>
    <submittedName>
        <fullName evidence="4">PrsA, foldase lipoprotein</fullName>
    </submittedName>
</protein>
<dbReference type="OrthoDB" id="14196at2"/>
<dbReference type="PATRIC" id="fig|1121328.3.peg.1687"/>
<dbReference type="PANTHER" id="PTHR47245">
    <property type="entry name" value="PEPTIDYLPROLYL ISOMERASE"/>
    <property type="match status" value="1"/>
</dbReference>
<dbReference type="Gene3D" id="3.10.50.40">
    <property type="match status" value="1"/>
</dbReference>
<dbReference type="EMBL" id="FRBG01000004">
    <property type="protein sequence ID" value="SHK69287.1"/>
    <property type="molecule type" value="Genomic_DNA"/>
</dbReference>
<dbReference type="EMBL" id="LSFY01000001">
    <property type="protein sequence ID" value="KXZ40601.1"/>
    <property type="molecule type" value="Genomic_DNA"/>
</dbReference>
<dbReference type="InterPro" id="IPR050245">
    <property type="entry name" value="PrsA_foldase"/>
</dbReference>
<dbReference type="SUPFAM" id="SSF54534">
    <property type="entry name" value="FKBP-like"/>
    <property type="match status" value="1"/>
</dbReference>
<dbReference type="Pfam" id="PF13624">
    <property type="entry name" value="SurA_N_3"/>
    <property type="match status" value="1"/>
</dbReference>
<keyword evidence="2" id="KW-0732">Signal</keyword>
<accession>A0A150FSJ3</accession>
<dbReference type="GO" id="GO:0003755">
    <property type="term" value="F:peptidyl-prolyl cis-trans isomerase activity"/>
    <property type="evidence" value="ECO:0007669"/>
    <property type="project" value="UniProtKB-KW"/>
</dbReference>
<dbReference type="PROSITE" id="PS51257">
    <property type="entry name" value="PROKAR_LIPOPROTEIN"/>
    <property type="match status" value="1"/>
</dbReference>
<feature type="chain" id="PRO_5039583688" evidence="2">
    <location>
        <begin position="19"/>
        <end position="326"/>
    </location>
</feature>
<dbReference type="InterPro" id="IPR000297">
    <property type="entry name" value="PPIase_PpiC"/>
</dbReference>
<keyword evidence="4" id="KW-0449">Lipoprotein</keyword>
<comment type="caution">
    <text evidence="4">The sequence shown here is derived from an EMBL/GenBank/DDBJ whole genome shotgun (WGS) entry which is preliminary data.</text>
</comment>
<dbReference type="STRING" id="1121328.JWYL7_1676"/>
<dbReference type="Proteomes" id="UP000092605">
    <property type="component" value="Unassembled WGS sequence"/>
</dbReference>
<dbReference type="AlphaFoldDB" id="A0A150FSJ3"/>
<sequence precursor="true">MKKVLAIVVAIFAMFSLAACNNENANVVVAKVNDKAITLEQFNKTLMLYKRDYESVYGKDVWEQEIEGKTILDMFKQELLDMMILEEIIYQQAKDITVEESEITEQFNQLKEHIQSNKDFKEFLQKNKITDEFIKERLKRDIYIQRYRENYMENIDVTKEKIQKFYDENKEYFRNEQVKASHILFKTIDENNNPYPDEKIESIRKKAEDVLARLKNGEDFASLAKEYSDDKASAQNGGDLGNFSRGVMVPEFEEAAFSLKVGEISDLVKTMYGYHIIKVEEKIDELPSLEEVKDIIKEDIKEEIYSQNIQNLKEKAKVEKFMENLK</sequence>
<dbReference type="PROSITE" id="PS01096">
    <property type="entry name" value="PPIC_PPIASE_1"/>
    <property type="match status" value="1"/>
</dbReference>
<dbReference type="RefSeq" id="WP_066071726.1">
    <property type="nucleotide sequence ID" value="NZ_FRBG01000004.1"/>
</dbReference>
<evidence type="ECO:0000259" key="3">
    <source>
        <dbReference type="PROSITE" id="PS50198"/>
    </source>
</evidence>
<reference evidence="5 7" key="2">
    <citation type="submission" date="2016-11" db="EMBL/GenBank/DDBJ databases">
        <authorList>
            <person name="Varghese N."/>
            <person name="Submissions S."/>
        </authorList>
    </citation>
    <scope>NUCLEOTIDE SEQUENCE [LARGE SCALE GENOMIC DNA]</scope>
    <source>
        <strain evidence="5 7">DSM 7308</strain>
    </source>
</reference>
<organism evidence="4 6">
    <name type="scientific">Alkalithermobacter thermoalcaliphilus JW-YL-7 = DSM 7308</name>
    <dbReference type="NCBI Taxonomy" id="1121328"/>
    <lineage>
        <taxon>Bacteria</taxon>
        <taxon>Bacillati</taxon>
        <taxon>Bacillota</taxon>
        <taxon>Clostridia</taxon>
        <taxon>Peptostreptococcales</taxon>
        <taxon>Tepidibacteraceae</taxon>
        <taxon>Alkalithermobacter</taxon>
    </lineage>
</organism>
<evidence type="ECO:0000313" key="6">
    <source>
        <dbReference type="Proteomes" id="UP000092605"/>
    </source>
</evidence>
<keyword evidence="1" id="KW-0697">Rotamase</keyword>
<dbReference type="Gene3D" id="1.10.4030.10">
    <property type="entry name" value="Porin chaperone SurA, peptide-binding domain"/>
    <property type="match status" value="1"/>
</dbReference>
<evidence type="ECO:0000313" key="7">
    <source>
        <dbReference type="Proteomes" id="UP000323392"/>
    </source>
</evidence>
<reference evidence="4 6" key="1">
    <citation type="submission" date="2016-02" db="EMBL/GenBank/DDBJ databases">
        <title>Draft genome sequence for Clostridium paradoxum JW-YL-7.</title>
        <authorList>
            <person name="Utturkar S.M."/>
            <person name="Lancaster A."/>
            <person name="Poole F.L."/>
            <person name="Adams M.W."/>
            <person name="Brown S.D."/>
        </authorList>
    </citation>
    <scope>NUCLEOTIDE SEQUENCE [LARGE SCALE GENOMIC DNA]</scope>
    <source>
        <strain evidence="4 6">JW-YL-7</strain>
    </source>
</reference>
<dbReference type="InterPro" id="IPR046357">
    <property type="entry name" value="PPIase_dom_sf"/>
</dbReference>
<dbReference type="SUPFAM" id="SSF109998">
    <property type="entry name" value="Triger factor/SurA peptide-binding domain-like"/>
    <property type="match status" value="1"/>
</dbReference>
<keyword evidence="1" id="KW-0413">Isomerase</keyword>
<evidence type="ECO:0000313" key="4">
    <source>
        <dbReference type="EMBL" id="KXZ40601.1"/>
    </source>
</evidence>
<dbReference type="Proteomes" id="UP000323392">
    <property type="component" value="Unassembled WGS sequence"/>
</dbReference>
<dbReference type="InterPro" id="IPR027304">
    <property type="entry name" value="Trigger_fact/SurA_dom_sf"/>
</dbReference>
<keyword evidence="7" id="KW-1185">Reference proteome</keyword>
<evidence type="ECO:0000256" key="2">
    <source>
        <dbReference type="SAM" id="SignalP"/>
    </source>
</evidence>
<dbReference type="Pfam" id="PF13616">
    <property type="entry name" value="Rotamase_3"/>
    <property type="match status" value="1"/>
</dbReference>
<feature type="signal peptide" evidence="2">
    <location>
        <begin position="1"/>
        <end position="18"/>
    </location>
</feature>
<proteinExistence type="predicted"/>
<evidence type="ECO:0000313" key="5">
    <source>
        <dbReference type="EMBL" id="SHK69287.1"/>
    </source>
</evidence>
<gene>
    <name evidence="4" type="ORF">JWYL7_1676</name>
    <name evidence="5" type="ORF">SAMN05661008_00701</name>
</gene>
<dbReference type="PROSITE" id="PS50198">
    <property type="entry name" value="PPIC_PPIASE_2"/>
    <property type="match status" value="1"/>
</dbReference>